<evidence type="ECO:0000256" key="1">
    <source>
        <dbReference type="ARBA" id="ARBA00004141"/>
    </source>
</evidence>
<keyword evidence="5" id="KW-0406">Ion transport</keyword>
<organism evidence="6 7">
    <name type="scientific">Mycena belliarum</name>
    <dbReference type="NCBI Taxonomy" id="1033014"/>
    <lineage>
        <taxon>Eukaryota</taxon>
        <taxon>Fungi</taxon>
        <taxon>Dikarya</taxon>
        <taxon>Basidiomycota</taxon>
        <taxon>Agaricomycotina</taxon>
        <taxon>Agaricomycetes</taxon>
        <taxon>Agaricomycetidae</taxon>
        <taxon>Agaricales</taxon>
        <taxon>Marasmiineae</taxon>
        <taxon>Mycenaceae</taxon>
        <taxon>Mycena</taxon>
    </lineage>
</organism>
<dbReference type="Pfam" id="PF04145">
    <property type="entry name" value="Ctr"/>
    <property type="match status" value="1"/>
</dbReference>
<keyword evidence="5" id="KW-0186">Copper</keyword>
<dbReference type="GO" id="GO:0005886">
    <property type="term" value="C:plasma membrane"/>
    <property type="evidence" value="ECO:0007669"/>
    <property type="project" value="TreeGrafter"/>
</dbReference>
<evidence type="ECO:0000313" key="6">
    <source>
        <dbReference type="EMBL" id="KAJ7073228.1"/>
    </source>
</evidence>
<dbReference type="Proteomes" id="UP001222325">
    <property type="component" value="Unassembled WGS sequence"/>
</dbReference>
<dbReference type="GO" id="GO:0005375">
    <property type="term" value="F:copper ion transmembrane transporter activity"/>
    <property type="evidence" value="ECO:0007669"/>
    <property type="project" value="UniProtKB-UniRule"/>
</dbReference>
<accession>A0AAD6XLK9</accession>
<feature type="transmembrane region" description="Helical" evidence="5">
    <location>
        <begin position="20"/>
        <end position="39"/>
    </location>
</feature>
<keyword evidence="2 5" id="KW-0812">Transmembrane</keyword>
<protein>
    <recommendedName>
        <fullName evidence="5">Copper transport protein</fullName>
    </recommendedName>
</protein>
<dbReference type="AlphaFoldDB" id="A0AAD6XLK9"/>
<comment type="similarity">
    <text evidence="5">Belongs to the copper transporter (Ctr) (TC 1.A.56) family. SLC31A subfamily.</text>
</comment>
<proteinExistence type="inferred from homology"/>
<sequence length="144" mass="15941">MESFLHFTPGDTVIFQSIDPSTAGAVFRACIFIFCLSVAERWLRAQARNVDTYIAKREFQLATEYAFADGPSSTAECKESDISPAPIRQFILSHELTRGALAGLNTTLHYILMLVVMTFNGAFIMSVIIGVIVGEAAFGRLYRH</sequence>
<dbReference type="InterPro" id="IPR007274">
    <property type="entry name" value="Cop_transporter"/>
</dbReference>
<evidence type="ECO:0000256" key="4">
    <source>
        <dbReference type="ARBA" id="ARBA00023136"/>
    </source>
</evidence>
<evidence type="ECO:0000256" key="2">
    <source>
        <dbReference type="ARBA" id="ARBA00022692"/>
    </source>
</evidence>
<comment type="caution">
    <text evidence="6">The sequence shown here is derived from an EMBL/GenBank/DDBJ whole genome shotgun (WGS) entry which is preliminary data.</text>
</comment>
<keyword evidence="4 5" id="KW-0472">Membrane</keyword>
<comment type="subcellular location">
    <subcellularLocation>
        <location evidence="1 5">Membrane</location>
        <topology evidence="1 5">Multi-pass membrane protein</topology>
    </subcellularLocation>
</comment>
<gene>
    <name evidence="6" type="ORF">B0H15DRAFT_793129</name>
</gene>
<feature type="transmembrane region" description="Helical" evidence="5">
    <location>
        <begin position="108"/>
        <end position="133"/>
    </location>
</feature>
<dbReference type="EMBL" id="JARJCN010000119">
    <property type="protein sequence ID" value="KAJ7073228.1"/>
    <property type="molecule type" value="Genomic_DNA"/>
</dbReference>
<evidence type="ECO:0000313" key="7">
    <source>
        <dbReference type="Proteomes" id="UP001222325"/>
    </source>
</evidence>
<evidence type="ECO:0000256" key="5">
    <source>
        <dbReference type="RuleBase" id="RU367022"/>
    </source>
</evidence>
<dbReference type="PANTHER" id="PTHR12483">
    <property type="entry name" value="SOLUTE CARRIER FAMILY 31 COPPER TRANSPORTERS"/>
    <property type="match status" value="1"/>
</dbReference>
<dbReference type="PANTHER" id="PTHR12483:SF27">
    <property type="entry name" value="COPPER TRANSPORT PROTEIN CTR1"/>
    <property type="match status" value="1"/>
</dbReference>
<keyword evidence="5" id="KW-0187">Copper transport</keyword>
<evidence type="ECO:0000256" key="3">
    <source>
        <dbReference type="ARBA" id="ARBA00022989"/>
    </source>
</evidence>
<keyword evidence="7" id="KW-1185">Reference proteome</keyword>
<reference evidence="6" key="1">
    <citation type="submission" date="2023-03" db="EMBL/GenBank/DDBJ databases">
        <title>Massive genome expansion in bonnet fungi (Mycena s.s.) driven by repeated elements and novel gene families across ecological guilds.</title>
        <authorList>
            <consortium name="Lawrence Berkeley National Laboratory"/>
            <person name="Harder C.B."/>
            <person name="Miyauchi S."/>
            <person name="Viragh M."/>
            <person name="Kuo A."/>
            <person name="Thoen E."/>
            <person name="Andreopoulos B."/>
            <person name="Lu D."/>
            <person name="Skrede I."/>
            <person name="Drula E."/>
            <person name="Henrissat B."/>
            <person name="Morin E."/>
            <person name="Kohler A."/>
            <person name="Barry K."/>
            <person name="LaButti K."/>
            <person name="Morin E."/>
            <person name="Salamov A."/>
            <person name="Lipzen A."/>
            <person name="Mereny Z."/>
            <person name="Hegedus B."/>
            <person name="Baldrian P."/>
            <person name="Stursova M."/>
            <person name="Weitz H."/>
            <person name="Taylor A."/>
            <person name="Grigoriev I.V."/>
            <person name="Nagy L.G."/>
            <person name="Martin F."/>
            <person name="Kauserud H."/>
        </authorList>
    </citation>
    <scope>NUCLEOTIDE SEQUENCE</scope>
    <source>
        <strain evidence="6">CBHHK173m</strain>
    </source>
</reference>
<name>A0AAD6XLK9_9AGAR</name>
<keyword evidence="5" id="KW-0813">Transport</keyword>
<keyword evidence="3 5" id="KW-1133">Transmembrane helix</keyword>